<comment type="caution">
    <text evidence="3">The sequence shown here is derived from an EMBL/GenBank/DDBJ whole genome shotgun (WGS) entry which is preliminary data.</text>
</comment>
<dbReference type="Proteomes" id="UP001211065">
    <property type="component" value="Unassembled WGS sequence"/>
</dbReference>
<sequence length="605" mass="71131">MGKGRDKKKNKNKDKTNAKSKEKEELKAKKKNQKKNQDNEEISKEEDIDYILNSLRLKQELECKVTKETISELPTRRVNGSLFSNPLNSNELILFGGEYFDGKKIYLYNELFKYNIAKNEWTKITSPNSPGPRSGHQMIAVSSGKAFLFGGEFVSPNETNFFHYKDFWSLNLENFSWEKLEIKRPTPRSGHRLTIWKNFIILFGGFYDVGVKIQYMDDCWIFDTCNLFKLMQYFKAIYLLVTYEWKKLDLKEPKPGPRSGFQFFTHGDSAFLCGGYYKKQIKGEKSEGVVYDDIWVLKMNPDLEQIRWEKKKKPSGLQPSKRSGCTMIYNRGKGYLFGGVEDLIDTEENLESKCLNDMYSYNCDSNRWFPQTLRTLKNNKSKKDDDKTKLAADEIQSDENSIVESEMDSKLSEEYCLLDSNNDFQPVMFPWPRMVEWNNIVFDKIDGSEWFGEDSQSEESDAEDEDEDSEEEGDERDNEAEEKLKQIELKQKEFLKQQEENESVPLPGEKLGDYFNRTIGYWQLRSLEYVESINTNKFRELSSDDVNYDKGLRRNAFVWAKYHWKEWQPKLEKLKCFLEENEVKLDDGKGVSQTETDNKESRNRR</sequence>
<dbReference type="AlphaFoldDB" id="A0AAD5Y266"/>
<evidence type="ECO:0000259" key="2">
    <source>
        <dbReference type="Pfam" id="PF13422"/>
    </source>
</evidence>
<evidence type="ECO:0000313" key="3">
    <source>
        <dbReference type="EMBL" id="KAJ3223970.1"/>
    </source>
</evidence>
<accession>A0AAD5Y266</accession>
<reference evidence="3" key="1">
    <citation type="submission" date="2020-05" db="EMBL/GenBank/DDBJ databases">
        <title>Phylogenomic resolution of chytrid fungi.</title>
        <authorList>
            <person name="Stajich J.E."/>
            <person name="Amses K."/>
            <person name="Simmons R."/>
            <person name="Seto K."/>
            <person name="Myers J."/>
            <person name="Bonds A."/>
            <person name="Quandt C.A."/>
            <person name="Barry K."/>
            <person name="Liu P."/>
            <person name="Grigoriev I."/>
            <person name="Longcore J.E."/>
            <person name="James T.Y."/>
        </authorList>
    </citation>
    <scope>NUCLEOTIDE SEQUENCE</scope>
    <source>
        <strain evidence="3">JEL0476</strain>
    </source>
</reference>
<proteinExistence type="predicted"/>
<feature type="compositionally biased region" description="Basic and acidic residues" evidence="1">
    <location>
        <begin position="13"/>
        <end position="27"/>
    </location>
</feature>
<dbReference type="Gene3D" id="2.120.10.80">
    <property type="entry name" value="Kelch-type beta propeller"/>
    <property type="match status" value="1"/>
</dbReference>
<dbReference type="InterPro" id="IPR015915">
    <property type="entry name" value="Kelch-typ_b-propeller"/>
</dbReference>
<gene>
    <name evidence="3" type="ORF">HK099_000454</name>
</gene>
<feature type="region of interest" description="Disordered" evidence="1">
    <location>
        <begin position="1"/>
        <end position="41"/>
    </location>
</feature>
<protein>
    <recommendedName>
        <fullName evidence="2">DUF4110 domain-containing protein</fullName>
    </recommendedName>
</protein>
<organism evidence="3 4">
    <name type="scientific">Clydaea vesicula</name>
    <dbReference type="NCBI Taxonomy" id="447962"/>
    <lineage>
        <taxon>Eukaryota</taxon>
        <taxon>Fungi</taxon>
        <taxon>Fungi incertae sedis</taxon>
        <taxon>Chytridiomycota</taxon>
        <taxon>Chytridiomycota incertae sedis</taxon>
        <taxon>Chytridiomycetes</taxon>
        <taxon>Lobulomycetales</taxon>
        <taxon>Lobulomycetaceae</taxon>
        <taxon>Clydaea</taxon>
    </lineage>
</organism>
<dbReference type="PANTHER" id="PTHR46063:SF1">
    <property type="entry name" value="KELCH DOMAIN-CONTAINING PROTEIN 4"/>
    <property type="match status" value="1"/>
</dbReference>
<dbReference type="InterPro" id="IPR052588">
    <property type="entry name" value="Kelch_domain_protein"/>
</dbReference>
<feature type="compositionally biased region" description="Basic residues" evidence="1">
    <location>
        <begin position="1"/>
        <end position="12"/>
    </location>
</feature>
<feature type="region of interest" description="Disordered" evidence="1">
    <location>
        <begin position="451"/>
        <end position="481"/>
    </location>
</feature>
<keyword evidence="4" id="KW-1185">Reference proteome</keyword>
<dbReference type="InterPro" id="IPR025183">
    <property type="entry name" value="DUF4110"/>
</dbReference>
<evidence type="ECO:0000256" key="1">
    <source>
        <dbReference type="SAM" id="MobiDB-lite"/>
    </source>
</evidence>
<dbReference type="Pfam" id="PF24681">
    <property type="entry name" value="Kelch_KLHDC2_KLHL20_DRC7"/>
    <property type="match status" value="1"/>
</dbReference>
<dbReference type="EMBL" id="JADGJW010000110">
    <property type="protein sequence ID" value="KAJ3223970.1"/>
    <property type="molecule type" value="Genomic_DNA"/>
</dbReference>
<dbReference type="SUPFAM" id="SSF117281">
    <property type="entry name" value="Kelch motif"/>
    <property type="match status" value="1"/>
</dbReference>
<feature type="domain" description="DUF4110" evidence="2">
    <location>
        <begin position="499"/>
        <end position="592"/>
    </location>
</feature>
<dbReference type="Pfam" id="PF13422">
    <property type="entry name" value="DUF4110"/>
    <property type="match status" value="1"/>
</dbReference>
<feature type="compositionally biased region" description="Acidic residues" evidence="1">
    <location>
        <begin position="451"/>
        <end position="480"/>
    </location>
</feature>
<dbReference type="PANTHER" id="PTHR46063">
    <property type="entry name" value="KELCH DOMAIN-CONTAINING PROTEIN"/>
    <property type="match status" value="1"/>
</dbReference>
<name>A0AAD5Y266_9FUNG</name>
<evidence type="ECO:0000313" key="4">
    <source>
        <dbReference type="Proteomes" id="UP001211065"/>
    </source>
</evidence>